<dbReference type="RefSeq" id="XP_026294928.1">
    <property type="nucleotide sequence ID" value="XM_026439143.1"/>
</dbReference>
<keyword evidence="6 10" id="KW-1133">Transmembrane helix</keyword>
<evidence type="ECO:0000313" key="13">
    <source>
        <dbReference type="RefSeq" id="XP_026294928.1"/>
    </source>
</evidence>
<organism evidence="11">
    <name type="scientific">Apis mellifera</name>
    <name type="common">Honeybee</name>
    <dbReference type="NCBI Taxonomy" id="7460"/>
    <lineage>
        <taxon>Eukaryota</taxon>
        <taxon>Metazoa</taxon>
        <taxon>Ecdysozoa</taxon>
        <taxon>Arthropoda</taxon>
        <taxon>Hexapoda</taxon>
        <taxon>Insecta</taxon>
        <taxon>Pterygota</taxon>
        <taxon>Neoptera</taxon>
        <taxon>Endopterygota</taxon>
        <taxon>Hymenoptera</taxon>
        <taxon>Apocrita</taxon>
        <taxon>Aculeata</taxon>
        <taxon>Apoidea</taxon>
        <taxon>Anthophila</taxon>
        <taxon>Apidae</taxon>
        <taxon>Apis</taxon>
    </lineage>
</organism>
<keyword evidence="5 10" id="KW-0552">Olfaction</keyword>
<gene>
    <name evidence="13" type="primary">LOC107965760</name>
</gene>
<keyword evidence="8 10" id="KW-0675">Receptor</keyword>
<dbReference type="AlphaFoldDB" id="A0A7M7L0V6"/>
<comment type="similarity">
    <text evidence="10">Belongs to the insect chemoreceptor superfamily. Heteromeric odorant receptor channel (TC 1.A.69) family.</text>
</comment>
<dbReference type="GO" id="GO:0007165">
    <property type="term" value="P:signal transduction"/>
    <property type="evidence" value="ECO:0007669"/>
    <property type="project" value="UniProtKB-KW"/>
</dbReference>
<dbReference type="GO" id="GO:0004984">
    <property type="term" value="F:olfactory receptor activity"/>
    <property type="evidence" value="ECO:0007669"/>
    <property type="project" value="InterPro"/>
</dbReference>
<keyword evidence="4 10" id="KW-0812">Transmembrane</keyword>
<dbReference type="PANTHER" id="PTHR21137:SF35">
    <property type="entry name" value="ODORANT RECEPTOR 19A-RELATED"/>
    <property type="match status" value="1"/>
</dbReference>
<evidence type="ECO:0000256" key="2">
    <source>
        <dbReference type="ARBA" id="ARBA00022475"/>
    </source>
</evidence>
<dbReference type="GO" id="GO:0005549">
    <property type="term" value="F:odorant binding"/>
    <property type="evidence" value="ECO:0007669"/>
    <property type="project" value="InterPro"/>
</dbReference>
<dbReference type="PANTHER" id="PTHR21137">
    <property type="entry name" value="ODORANT RECEPTOR"/>
    <property type="match status" value="1"/>
</dbReference>
<evidence type="ECO:0000256" key="7">
    <source>
        <dbReference type="ARBA" id="ARBA00023136"/>
    </source>
</evidence>
<dbReference type="KEGG" id="ame:107965760"/>
<keyword evidence="9 10" id="KW-0807">Transducer</keyword>
<evidence type="ECO:0000256" key="6">
    <source>
        <dbReference type="ARBA" id="ARBA00022989"/>
    </source>
</evidence>
<evidence type="ECO:0000256" key="5">
    <source>
        <dbReference type="ARBA" id="ARBA00022725"/>
    </source>
</evidence>
<feature type="transmembrane region" description="Helical" evidence="10">
    <location>
        <begin position="292"/>
        <end position="312"/>
    </location>
</feature>
<comment type="caution">
    <text evidence="10">Lacks conserved residue(s) required for the propagation of feature annotation.</text>
</comment>
<keyword evidence="3 10" id="KW-0716">Sensory transduction</keyword>
<reference evidence="11" key="1">
    <citation type="submission" date="2021-01" db="UniProtKB">
        <authorList>
            <consortium name="EnsemblMetazoa"/>
        </authorList>
    </citation>
    <scope>IDENTIFICATION</scope>
    <source>
        <strain evidence="11">DH4</strain>
    </source>
</reference>
<feature type="transmembrane region" description="Helical" evidence="10">
    <location>
        <begin position="261"/>
        <end position="280"/>
    </location>
</feature>
<evidence type="ECO:0000313" key="11">
    <source>
        <dbReference type="EnsemblMetazoa" id="XP_026294928"/>
    </source>
</evidence>
<evidence type="ECO:0000256" key="9">
    <source>
        <dbReference type="ARBA" id="ARBA00023224"/>
    </source>
</evidence>
<dbReference type="InterPro" id="IPR004117">
    <property type="entry name" value="7tm6_olfct_rcpt"/>
</dbReference>
<accession>A0A7M7L0V6</accession>
<keyword evidence="7 10" id="KW-0472">Membrane</keyword>
<evidence type="ECO:0000313" key="12">
    <source>
        <dbReference type="Proteomes" id="UP000005203"/>
    </source>
</evidence>
<comment type="subcellular location">
    <subcellularLocation>
        <location evidence="1 10">Cell membrane</location>
        <topology evidence="1 10">Multi-pass membrane protein</topology>
    </subcellularLocation>
</comment>
<dbReference type="OrthoDB" id="6765072at2759"/>
<proteinExistence type="inferred from homology"/>
<dbReference type="Pfam" id="PF02949">
    <property type="entry name" value="7tm_6"/>
    <property type="match status" value="1"/>
</dbReference>
<dbReference type="Proteomes" id="UP000005203">
    <property type="component" value="Linkage group LG2"/>
</dbReference>
<evidence type="ECO:0000256" key="4">
    <source>
        <dbReference type="ARBA" id="ARBA00022692"/>
    </source>
</evidence>
<feature type="transmembrane region" description="Helical" evidence="10">
    <location>
        <begin position="31"/>
        <end position="53"/>
    </location>
</feature>
<feature type="transmembrane region" description="Helical" evidence="10">
    <location>
        <begin position="121"/>
        <end position="142"/>
    </location>
</feature>
<dbReference type="EnsemblMetazoa" id="XM_026439143">
    <property type="protein sequence ID" value="XP_026294928"/>
    <property type="gene ID" value="LOC107965760"/>
</dbReference>
<dbReference type="GO" id="GO:0005886">
    <property type="term" value="C:plasma membrane"/>
    <property type="evidence" value="ECO:0007669"/>
    <property type="project" value="UniProtKB-SubCell"/>
</dbReference>
<name>A0A7M7L0V6_APIME</name>
<evidence type="ECO:0000256" key="8">
    <source>
        <dbReference type="ARBA" id="ARBA00023170"/>
    </source>
</evidence>
<reference evidence="13" key="2">
    <citation type="submission" date="2025-04" db="UniProtKB">
        <authorList>
            <consortium name="RefSeq"/>
        </authorList>
    </citation>
    <scope>IDENTIFICATION</scope>
    <source>
        <strain evidence="13">DH4</strain>
        <tissue evidence="13">Whole body</tissue>
    </source>
</reference>
<evidence type="ECO:0000256" key="3">
    <source>
        <dbReference type="ARBA" id="ARBA00022606"/>
    </source>
</evidence>
<protein>
    <recommendedName>
        <fullName evidence="10">Odorant receptor</fullName>
    </recommendedName>
</protein>
<dbReference type="GeneID" id="107965760"/>
<evidence type="ECO:0000256" key="10">
    <source>
        <dbReference type="RuleBase" id="RU351113"/>
    </source>
</evidence>
<sequence>MAIKSIINRPVEISLRLIGAWPNSSCQILKYIMWTIVMSIFLIFQYSYCIIHIKTATLIDILDCLSITCSNTLLLLKFIIIWFHKRVLFESLIIIAEDWDNCKFEWNMEIMMQKAILSYRIAKLMLIIFICSIFMYAVSTFFGPDIGASHSDQKKFLLKMEFPFEATVSPLYEIIITIQLVMQFMFATMAGMFMTIIATFVLHIASQLDIICDRLSEILDEHKEQELRIRIIKKLIAKHQRTLNLSENIENIFTFISLSQFFFNILVICFVNFILVTSIGTEQAPTVISKCFPYYIALNFEALILCYTGEYLSSKSENISWIAYNSNWYELSIYEIRVLLLLIMRSQKPLTLTIGKYMKLSLETFANMLKISASYASVLYALE</sequence>
<keyword evidence="2" id="KW-1003">Cell membrane</keyword>
<accession>A0A8B8GUL6</accession>
<evidence type="ECO:0000256" key="1">
    <source>
        <dbReference type="ARBA" id="ARBA00004651"/>
    </source>
</evidence>
<feature type="transmembrane region" description="Helical" evidence="10">
    <location>
        <begin position="180"/>
        <end position="205"/>
    </location>
</feature>
<keyword evidence="12" id="KW-1185">Reference proteome</keyword>